<reference evidence="1 2" key="1">
    <citation type="submission" date="2023-09" db="EMBL/GenBank/DDBJ databases">
        <authorList>
            <person name="Rey-Velasco X."/>
        </authorList>
    </citation>
    <scope>NUCLEOTIDE SEQUENCE [LARGE SCALE GENOMIC DNA]</scope>
    <source>
        <strain evidence="1 2">P050</strain>
    </source>
</reference>
<dbReference type="CDD" id="cd07821">
    <property type="entry name" value="PYR_PYL_RCAR_like"/>
    <property type="match status" value="1"/>
</dbReference>
<dbReference type="RefSeq" id="WP_311594018.1">
    <property type="nucleotide sequence ID" value="NZ_JAVRHV010000006.1"/>
</dbReference>
<dbReference type="Gene3D" id="3.30.530.20">
    <property type="match status" value="1"/>
</dbReference>
<protein>
    <submittedName>
        <fullName evidence="1">SRPBCC family protein</fullName>
    </submittedName>
</protein>
<evidence type="ECO:0000313" key="2">
    <source>
        <dbReference type="Proteomes" id="UP001252186"/>
    </source>
</evidence>
<gene>
    <name evidence="1" type="ORF">RM519_11800</name>
</gene>
<organism evidence="1 2">
    <name type="scientific">Urechidicola vernalis</name>
    <dbReference type="NCBI Taxonomy" id="3075600"/>
    <lineage>
        <taxon>Bacteria</taxon>
        <taxon>Pseudomonadati</taxon>
        <taxon>Bacteroidota</taxon>
        <taxon>Flavobacteriia</taxon>
        <taxon>Flavobacteriales</taxon>
        <taxon>Flavobacteriaceae</taxon>
        <taxon>Urechidicola</taxon>
    </lineage>
</organism>
<accession>A0ABU2Y8G0</accession>
<sequence>MKKSEFKEIINTSIEKTWEVLFNQYGDIHVHNPTMPTSKYLNNATKGGLNCTRYVTFDDKLFLEETITEVDEHKSFKVEAYKHNLPFLKEMSAIYELTSLGADKTEVTMNSFVSTSPGFMIYLMKGQLGNGLKKHLFGLKYYLETGQVVDKDNYTDIFKNYK</sequence>
<comment type="caution">
    <text evidence="1">The sequence shown here is derived from an EMBL/GenBank/DDBJ whole genome shotgun (WGS) entry which is preliminary data.</text>
</comment>
<proteinExistence type="predicted"/>
<dbReference type="InterPro" id="IPR023393">
    <property type="entry name" value="START-like_dom_sf"/>
</dbReference>
<dbReference type="Proteomes" id="UP001252186">
    <property type="component" value="Unassembled WGS sequence"/>
</dbReference>
<dbReference type="SUPFAM" id="SSF55961">
    <property type="entry name" value="Bet v1-like"/>
    <property type="match status" value="1"/>
</dbReference>
<dbReference type="EMBL" id="JAVRHV010000006">
    <property type="protein sequence ID" value="MDT0553934.1"/>
    <property type="molecule type" value="Genomic_DNA"/>
</dbReference>
<name>A0ABU2Y8G0_9FLAO</name>
<evidence type="ECO:0000313" key="1">
    <source>
        <dbReference type="EMBL" id="MDT0553934.1"/>
    </source>
</evidence>
<keyword evidence="2" id="KW-1185">Reference proteome</keyword>